<evidence type="ECO:0000313" key="10">
    <source>
        <dbReference type="EMBL" id="GFZ94859.1"/>
    </source>
</evidence>
<evidence type="ECO:0000256" key="2">
    <source>
        <dbReference type="ARBA" id="ARBA00022475"/>
    </source>
</evidence>
<sequence>MERFIFLIRWSRSFGSLGLKPGILLLNRLSFLGKFALIGIVVLVPLLVLTGQSVIDSRASLSAVRKQIDGLAAVRTAGDLVRTLELHRTLQESARTNQSDVEHFQAAETKADIAIETLGFYVAKEGGDKLLQETWSDFVGRWNQLKAQGQELKRIESSEVHTVLLNRLSRLIDRLGMESGLLTDSQPELFQIKDETIRQFPKLLLHFDNFQVDMQVAVTQSTIGVNDKNKIAAEAEAVDTEWAAIYQASSDPGQAAAHYGVKDGDAKTQEAVKRMLDDVQSKVVLPLKVSLNVQDWLQLSGDVADRIYEQWNGRIDWIDQSLHERVASENKMTFLIQLICIVAVLASIYLFLALYRSITRVVLDMEKAALRLADGDLTARFQIGTKDEFRVVANSFNHVCESFQSVLLEVSQSSNQLAASSEQLSASAGQSSKATEHIAGITEQMADGASQQVYKVEESVQTIQEVSAKIQQIAVSAQSVAETTTTASEKSSEGGRAIQTAIGQMSSISSSVNGLARVITQLAVTSQEISRITEAITQISQQTNLISLNAAIEAARAGEHGRGFAVVADEVKKLAGQSFQSTKKITDLIHVIQGEIDKVQESMQSATEEVMLGMEVVHTAGSLFSEIEHFVDEVNSQVREVSAATQHISAGTTQAVQAIEVIASVAQATASRSQNVSAAAEEQLASMEEISSSSLELSHMAEELQVLVDKFKL</sequence>
<dbReference type="CDD" id="cd11386">
    <property type="entry name" value="MCP_signal"/>
    <property type="match status" value="1"/>
</dbReference>
<feature type="domain" description="Methyl-accepting transducer" evidence="8">
    <location>
        <begin position="427"/>
        <end position="663"/>
    </location>
</feature>
<evidence type="ECO:0000256" key="7">
    <source>
        <dbReference type="SAM" id="Phobius"/>
    </source>
</evidence>
<keyword evidence="11" id="KW-1185">Reference proteome</keyword>
<dbReference type="InterPro" id="IPR003660">
    <property type="entry name" value="HAMP_dom"/>
</dbReference>
<dbReference type="Pfam" id="PF00015">
    <property type="entry name" value="MCPsignal"/>
    <property type="match status" value="1"/>
</dbReference>
<comment type="similarity">
    <text evidence="5">Belongs to the methyl-accepting chemotaxis (MCP) protein family.</text>
</comment>
<dbReference type="SMART" id="SM00283">
    <property type="entry name" value="MA"/>
    <property type="match status" value="1"/>
</dbReference>
<dbReference type="Gene3D" id="1.10.287.950">
    <property type="entry name" value="Methyl-accepting chemotaxis protein"/>
    <property type="match status" value="1"/>
</dbReference>
<gene>
    <name evidence="10" type="ORF">GCM10008018_46590</name>
</gene>
<dbReference type="InterPro" id="IPR004089">
    <property type="entry name" value="MCPsignal_dom"/>
</dbReference>
<evidence type="ECO:0000256" key="3">
    <source>
        <dbReference type="ARBA" id="ARBA00023136"/>
    </source>
</evidence>
<reference evidence="11" key="1">
    <citation type="journal article" date="2019" name="Int. J. Syst. Evol. Microbiol.">
        <title>The Global Catalogue of Microorganisms (GCM) 10K type strain sequencing project: providing services to taxonomists for standard genome sequencing and annotation.</title>
        <authorList>
            <consortium name="The Broad Institute Genomics Platform"/>
            <consortium name="The Broad Institute Genome Sequencing Center for Infectious Disease"/>
            <person name="Wu L."/>
            <person name="Ma J."/>
        </authorList>
    </citation>
    <scope>NUCLEOTIDE SEQUENCE [LARGE SCALE GENOMIC DNA]</scope>
    <source>
        <strain evidence="11">CGMCC 1.15043</strain>
    </source>
</reference>
<evidence type="ECO:0000256" key="1">
    <source>
        <dbReference type="ARBA" id="ARBA00004236"/>
    </source>
</evidence>
<protein>
    <submittedName>
        <fullName evidence="10">Methyl-accepting chemotaxis protein</fullName>
    </submittedName>
</protein>
<dbReference type="SMART" id="SM00304">
    <property type="entry name" value="HAMP"/>
    <property type="match status" value="1"/>
</dbReference>
<dbReference type="SUPFAM" id="SSF58104">
    <property type="entry name" value="Methyl-accepting chemotaxis protein (MCP) signaling domain"/>
    <property type="match status" value="1"/>
</dbReference>
<dbReference type="EMBL" id="BMHE01000028">
    <property type="protein sequence ID" value="GFZ94859.1"/>
    <property type="molecule type" value="Genomic_DNA"/>
</dbReference>
<feature type="transmembrane region" description="Helical" evidence="7">
    <location>
        <begin position="35"/>
        <end position="55"/>
    </location>
</feature>
<feature type="domain" description="HAMP" evidence="9">
    <location>
        <begin position="356"/>
        <end position="408"/>
    </location>
</feature>
<keyword evidence="4 6" id="KW-0807">Transducer</keyword>
<dbReference type="PANTHER" id="PTHR32089">
    <property type="entry name" value="METHYL-ACCEPTING CHEMOTAXIS PROTEIN MCPB"/>
    <property type="match status" value="1"/>
</dbReference>
<organism evidence="10 11">
    <name type="scientific">Paenibacillus marchantiophytorum</name>
    <dbReference type="NCBI Taxonomy" id="1619310"/>
    <lineage>
        <taxon>Bacteria</taxon>
        <taxon>Bacillati</taxon>
        <taxon>Bacillota</taxon>
        <taxon>Bacilli</taxon>
        <taxon>Bacillales</taxon>
        <taxon>Paenibacillaceae</taxon>
        <taxon>Paenibacillus</taxon>
    </lineage>
</organism>
<dbReference type="CDD" id="cd06225">
    <property type="entry name" value="HAMP"/>
    <property type="match status" value="1"/>
</dbReference>
<keyword evidence="2" id="KW-1003">Cell membrane</keyword>
<evidence type="ECO:0000256" key="4">
    <source>
        <dbReference type="ARBA" id="ARBA00023224"/>
    </source>
</evidence>
<accession>A0ABQ1F0L9</accession>
<proteinExistence type="inferred from homology"/>
<keyword evidence="3 7" id="KW-0472">Membrane</keyword>
<dbReference type="PROSITE" id="PS50111">
    <property type="entry name" value="CHEMOTAXIS_TRANSDUC_2"/>
    <property type="match status" value="1"/>
</dbReference>
<keyword evidence="7" id="KW-0812">Transmembrane</keyword>
<dbReference type="Pfam" id="PF00672">
    <property type="entry name" value="HAMP"/>
    <property type="match status" value="1"/>
</dbReference>
<evidence type="ECO:0000256" key="5">
    <source>
        <dbReference type="ARBA" id="ARBA00029447"/>
    </source>
</evidence>
<comment type="caution">
    <text evidence="10">The sequence shown here is derived from an EMBL/GenBank/DDBJ whole genome shotgun (WGS) entry which is preliminary data.</text>
</comment>
<dbReference type="PANTHER" id="PTHR32089:SF112">
    <property type="entry name" value="LYSOZYME-LIKE PROTEIN-RELATED"/>
    <property type="match status" value="1"/>
</dbReference>
<evidence type="ECO:0000259" key="8">
    <source>
        <dbReference type="PROSITE" id="PS50111"/>
    </source>
</evidence>
<evidence type="ECO:0000313" key="11">
    <source>
        <dbReference type="Proteomes" id="UP000615455"/>
    </source>
</evidence>
<evidence type="ECO:0000259" key="9">
    <source>
        <dbReference type="PROSITE" id="PS50885"/>
    </source>
</evidence>
<dbReference type="PROSITE" id="PS50885">
    <property type="entry name" value="HAMP"/>
    <property type="match status" value="1"/>
</dbReference>
<dbReference type="RefSeq" id="WP_189015490.1">
    <property type="nucleotide sequence ID" value="NZ_BMHE01000028.1"/>
</dbReference>
<comment type="subcellular location">
    <subcellularLocation>
        <location evidence="1">Cell membrane</location>
    </subcellularLocation>
</comment>
<feature type="transmembrane region" description="Helical" evidence="7">
    <location>
        <begin position="334"/>
        <end position="355"/>
    </location>
</feature>
<evidence type="ECO:0000256" key="6">
    <source>
        <dbReference type="PROSITE-ProRule" id="PRU00284"/>
    </source>
</evidence>
<name>A0ABQ1F0L9_9BACL</name>
<dbReference type="Proteomes" id="UP000615455">
    <property type="component" value="Unassembled WGS sequence"/>
</dbReference>
<keyword evidence="7" id="KW-1133">Transmembrane helix</keyword>